<evidence type="ECO:0000313" key="1">
    <source>
        <dbReference type="EMBL" id="TCD64464.1"/>
    </source>
</evidence>
<dbReference type="Proteomes" id="UP000292702">
    <property type="component" value="Unassembled WGS sequence"/>
</dbReference>
<comment type="caution">
    <text evidence="1">The sequence shown here is derived from an EMBL/GenBank/DDBJ whole genome shotgun (WGS) entry which is preliminary data.</text>
</comment>
<proteinExistence type="predicted"/>
<sequence length="362" mass="40230">MSSTTFASLPIEVAYPIFAFACAPDRDSLSRPVGPTLNLVSKAFREICLTTGPDLEHVAIRGAHRMKAFLEMLLSRTLYAKRVRSLFLAGEILFDTGEFSRLILQCQVSPTKNDPYTAPLHIENVLLAIDLFYLRVLFISVPMRPNMTIPYIQLPENLPALTDLFLSGIAVVPAHPHISCTPKLQNMQILNFTDSYPVENSPATEVAYLAPSLKRLKLSILPSGFLATQLIPALQDIVGDPIVGSVYDEARPVHSESCLRTPPQLILAFIPLYISSNPLISRLTAGSALDPVMTYRTGVERFQGFRPIPDNVRSVRTTDPVVMLPVPAVRDVKMIVEDDKVRGEAFWRDWLACVAGREVMWT</sequence>
<accession>A0A4R0RPY7</accession>
<organism evidence="1 2">
    <name type="scientific">Steccherinum ochraceum</name>
    <dbReference type="NCBI Taxonomy" id="92696"/>
    <lineage>
        <taxon>Eukaryota</taxon>
        <taxon>Fungi</taxon>
        <taxon>Dikarya</taxon>
        <taxon>Basidiomycota</taxon>
        <taxon>Agaricomycotina</taxon>
        <taxon>Agaricomycetes</taxon>
        <taxon>Polyporales</taxon>
        <taxon>Steccherinaceae</taxon>
        <taxon>Steccherinum</taxon>
    </lineage>
</organism>
<evidence type="ECO:0008006" key="3">
    <source>
        <dbReference type="Google" id="ProtNLM"/>
    </source>
</evidence>
<name>A0A4R0RPY7_9APHY</name>
<keyword evidence="2" id="KW-1185">Reference proteome</keyword>
<dbReference type="AlphaFoldDB" id="A0A4R0RPY7"/>
<protein>
    <recommendedName>
        <fullName evidence="3">F-box domain-containing protein</fullName>
    </recommendedName>
</protein>
<dbReference type="EMBL" id="RWJN01000235">
    <property type="protein sequence ID" value="TCD64464.1"/>
    <property type="molecule type" value="Genomic_DNA"/>
</dbReference>
<reference evidence="1 2" key="1">
    <citation type="submission" date="2018-11" db="EMBL/GenBank/DDBJ databases">
        <title>Genome assembly of Steccherinum ochraceum LE-BIN_3174, the white-rot fungus of the Steccherinaceae family (The Residual Polyporoid clade, Polyporales, Basidiomycota).</title>
        <authorList>
            <person name="Fedorova T.V."/>
            <person name="Glazunova O.A."/>
            <person name="Landesman E.O."/>
            <person name="Moiseenko K.V."/>
            <person name="Psurtseva N.V."/>
            <person name="Savinova O.S."/>
            <person name="Shakhova N.V."/>
            <person name="Tyazhelova T.V."/>
            <person name="Vasina D.V."/>
        </authorList>
    </citation>
    <scope>NUCLEOTIDE SEQUENCE [LARGE SCALE GENOMIC DNA]</scope>
    <source>
        <strain evidence="1 2">LE-BIN_3174</strain>
    </source>
</reference>
<gene>
    <name evidence="1" type="ORF">EIP91_004068</name>
</gene>
<evidence type="ECO:0000313" key="2">
    <source>
        <dbReference type="Proteomes" id="UP000292702"/>
    </source>
</evidence>